<reference evidence="1 2" key="1">
    <citation type="submission" date="2020-11" db="EMBL/GenBank/DDBJ databases">
        <authorList>
            <person name="Peeters C."/>
        </authorList>
    </citation>
    <scope>NUCLEOTIDE SEQUENCE [LARGE SCALE GENOMIC DNA]</scope>
    <source>
        <strain evidence="1 2">LMG 7974</strain>
    </source>
</reference>
<name>A0ABM8QAG4_9BACT</name>
<evidence type="ECO:0000313" key="1">
    <source>
        <dbReference type="EMBL" id="CAD7289867.1"/>
    </source>
</evidence>
<gene>
    <name evidence="1" type="ORF">LMG7974_01953</name>
</gene>
<accession>A0ABM8QAG4</accession>
<keyword evidence="2" id="KW-1185">Reference proteome</keyword>
<comment type="caution">
    <text evidence="1">The sequence shown here is derived from an EMBL/GenBank/DDBJ whole genome shotgun (WGS) entry which is preliminary data.</text>
</comment>
<protein>
    <recommendedName>
        <fullName evidence="3">CdiI immunity protein domain-containing protein</fullName>
    </recommendedName>
</protein>
<dbReference type="EMBL" id="CAJHOF010000056">
    <property type="protein sequence ID" value="CAD7289867.1"/>
    <property type="molecule type" value="Genomic_DNA"/>
</dbReference>
<sequence>MKKKLTIKKAYVTTYNFLSYLYFQNLDDNLGGFLGSMSPEIWVDANSGDPDLYNEWQRITSEISNSQTLTLKESFLAMIKLLNMQYELFDEIWAKNLANEILNNKKLFKKWIDCIKSIN</sequence>
<evidence type="ECO:0008006" key="3">
    <source>
        <dbReference type="Google" id="ProtNLM"/>
    </source>
</evidence>
<organism evidence="1 2">
    <name type="scientific">Campylobacter majalis</name>
    <dbReference type="NCBI Taxonomy" id="2790656"/>
    <lineage>
        <taxon>Bacteria</taxon>
        <taxon>Pseudomonadati</taxon>
        <taxon>Campylobacterota</taxon>
        <taxon>Epsilonproteobacteria</taxon>
        <taxon>Campylobacterales</taxon>
        <taxon>Campylobacteraceae</taxon>
        <taxon>Campylobacter</taxon>
    </lineage>
</organism>
<evidence type="ECO:0000313" key="2">
    <source>
        <dbReference type="Proteomes" id="UP000789803"/>
    </source>
</evidence>
<dbReference type="RefSeq" id="WP_229933722.1">
    <property type="nucleotide sequence ID" value="NZ_CAJHOF010000056.1"/>
</dbReference>
<dbReference type="Proteomes" id="UP000789803">
    <property type="component" value="Unassembled WGS sequence"/>
</dbReference>
<proteinExistence type="predicted"/>